<dbReference type="AlphaFoldDB" id="A0A2T3AF00"/>
<feature type="compositionally biased region" description="Polar residues" evidence="1">
    <location>
        <begin position="30"/>
        <end position="55"/>
    </location>
</feature>
<dbReference type="Proteomes" id="UP000241462">
    <property type="component" value="Unassembled WGS sequence"/>
</dbReference>
<gene>
    <name evidence="2" type="ORF">BD289DRAFT_144681</name>
</gene>
<feature type="compositionally biased region" description="Basic and acidic residues" evidence="1">
    <location>
        <begin position="439"/>
        <end position="457"/>
    </location>
</feature>
<name>A0A2T3AF00_9PEZI</name>
<evidence type="ECO:0000313" key="3">
    <source>
        <dbReference type="Proteomes" id="UP000241462"/>
    </source>
</evidence>
<feature type="compositionally biased region" description="Basic and acidic residues" evidence="1">
    <location>
        <begin position="349"/>
        <end position="360"/>
    </location>
</feature>
<feature type="compositionally biased region" description="Polar residues" evidence="1">
    <location>
        <begin position="121"/>
        <end position="146"/>
    </location>
</feature>
<dbReference type="OrthoDB" id="5296at2759"/>
<protein>
    <submittedName>
        <fullName evidence="2">Uncharacterized protein</fullName>
    </submittedName>
</protein>
<dbReference type="InParanoid" id="A0A2T3AF00"/>
<evidence type="ECO:0000256" key="1">
    <source>
        <dbReference type="SAM" id="MobiDB-lite"/>
    </source>
</evidence>
<feature type="compositionally biased region" description="Basic and acidic residues" evidence="1">
    <location>
        <begin position="469"/>
        <end position="481"/>
    </location>
</feature>
<feature type="compositionally biased region" description="Basic and acidic residues" evidence="1">
    <location>
        <begin position="415"/>
        <end position="427"/>
    </location>
</feature>
<keyword evidence="3" id="KW-1185">Reference proteome</keyword>
<feature type="compositionally biased region" description="Basic and acidic residues" evidence="1">
    <location>
        <begin position="154"/>
        <end position="165"/>
    </location>
</feature>
<feature type="region of interest" description="Disordered" evidence="1">
    <location>
        <begin position="114"/>
        <end position="199"/>
    </location>
</feature>
<reference evidence="2 3" key="1">
    <citation type="journal article" date="2018" name="Mycol. Prog.">
        <title>Coniella lustricola, a new species from submerged detritus.</title>
        <authorList>
            <person name="Raudabaugh D.B."/>
            <person name="Iturriaga T."/>
            <person name="Carver A."/>
            <person name="Mondo S."/>
            <person name="Pangilinan J."/>
            <person name="Lipzen A."/>
            <person name="He G."/>
            <person name="Amirebrahimi M."/>
            <person name="Grigoriev I.V."/>
            <person name="Miller A.N."/>
        </authorList>
    </citation>
    <scope>NUCLEOTIDE SEQUENCE [LARGE SCALE GENOMIC DNA]</scope>
    <source>
        <strain evidence="2 3">B22-T-1</strain>
    </source>
</reference>
<evidence type="ECO:0000313" key="2">
    <source>
        <dbReference type="EMBL" id="PSR94326.1"/>
    </source>
</evidence>
<feature type="region of interest" description="Disordered" evidence="1">
    <location>
        <begin position="19"/>
        <end position="90"/>
    </location>
</feature>
<dbReference type="STRING" id="2025994.A0A2T3AF00"/>
<feature type="compositionally biased region" description="Basic and acidic residues" evidence="1">
    <location>
        <begin position="269"/>
        <end position="314"/>
    </location>
</feature>
<accession>A0A2T3AF00</accession>
<dbReference type="EMBL" id="KZ678399">
    <property type="protein sequence ID" value="PSR94326.1"/>
    <property type="molecule type" value="Genomic_DNA"/>
</dbReference>
<feature type="region of interest" description="Disordered" evidence="1">
    <location>
        <begin position="261"/>
        <end position="501"/>
    </location>
</feature>
<feature type="compositionally biased region" description="Basic and acidic residues" evidence="1">
    <location>
        <begin position="366"/>
        <end position="385"/>
    </location>
</feature>
<proteinExistence type="predicted"/>
<organism evidence="2 3">
    <name type="scientific">Coniella lustricola</name>
    <dbReference type="NCBI Taxonomy" id="2025994"/>
    <lineage>
        <taxon>Eukaryota</taxon>
        <taxon>Fungi</taxon>
        <taxon>Dikarya</taxon>
        <taxon>Ascomycota</taxon>
        <taxon>Pezizomycotina</taxon>
        <taxon>Sordariomycetes</taxon>
        <taxon>Sordariomycetidae</taxon>
        <taxon>Diaporthales</taxon>
        <taxon>Schizoparmaceae</taxon>
        <taxon>Coniella</taxon>
    </lineage>
</organism>
<sequence length="838" mass="94955">MIDELDFESLLNTGVWTTSRAKGPSVPARANQSAKLVRPESTQSKIPTSLATLSHLQYPPPPIVEDEEASLGRELNGSVTSSSDEEPKCRGTVDQFPILLPVPEFNAERRFVLVPPHDPNETPSEGSESPASDSCNKSPSNTNTKGPLSPKAPPELRLRRSRTDLPRIQTDVDQTDHPRPSAHFHRSRSATDVNQKAQEAAQDYFSLHPESTQHVRNGFLSPASFKPMTKGRERPYLSVASHGTHSHGDSPHRRFNIEEHRSKLGHSRSSSDHRRIPSDSDLSRRPTDRHSSYQDEAHCRSRREPPSSPSERRHSPPRVARTGSSPTLFHADSPSSHRKRQSYHGRSSPPREPEPDHSSDDYLGFKAERSRGEPKKSTLSHENRHPSTSSPAGPRPMTTFKSKPRLTSPLPSTRVFDEQYSSRRPPLDPRPSTPALNTPRDRRCVEGDRPISPRDSDGAPSLRSLPRAKHQELVSEIERPRAPSRTPSTRSQARLSDPPSYSVVSYRRYSEDVNNGALPGLPDCPRQLPRSGAEDWWTLPKHDNFNICPSCYDKVFRQTEFRHEFVYLNRGRDASKEITCDLGTSPWYRIAWLMTRKYGRSDLRLIQGIADMTAKHRVPCYGPAKLTRNWFSITDPTTRRCIPYFTICSPCVEAIQVLFPSLTGIFIPQNRHSEPKPGVCSLHFAPNRNRFLLYFDLLESSHDHAVIHQSIPDATRLADGIRKWSEIEECPGDMPLRNEPWYIPSSIPELTICEECYTEVVVPELVADAEAMARTHNGPLQGHNEVIRNFYRKPQVIRSETICQMSNPDIRDLFRKACRRKDGVEYLDFKVRQKLAYV</sequence>